<dbReference type="SUPFAM" id="SSF54637">
    <property type="entry name" value="Thioesterase/thiol ester dehydrase-isomerase"/>
    <property type="match status" value="1"/>
</dbReference>
<dbReference type="Pfam" id="PF13279">
    <property type="entry name" value="4HBT_2"/>
    <property type="match status" value="1"/>
</dbReference>
<keyword evidence="3" id="KW-1185">Reference proteome</keyword>
<dbReference type="RefSeq" id="WP_101832170.1">
    <property type="nucleotide sequence ID" value="NZ_FZMO01000172.1"/>
</dbReference>
<evidence type="ECO:0000313" key="2">
    <source>
        <dbReference type="EMBL" id="SNQ48505.1"/>
    </source>
</evidence>
<evidence type="ECO:0000256" key="1">
    <source>
        <dbReference type="SAM" id="MobiDB-lite"/>
    </source>
</evidence>
<feature type="compositionally biased region" description="Polar residues" evidence="1">
    <location>
        <begin position="159"/>
        <end position="171"/>
    </location>
</feature>
<protein>
    <submittedName>
        <fullName evidence="2">Putative thioesterase</fullName>
    </submittedName>
</protein>
<reference evidence="2 3" key="1">
    <citation type="submission" date="2017-06" db="EMBL/GenBank/DDBJ databases">
        <authorList>
            <person name="Kim H.J."/>
            <person name="Triplett B.A."/>
        </authorList>
    </citation>
    <scope>NUCLEOTIDE SEQUENCE [LARGE SCALE GENOMIC DNA]</scope>
    <source>
        <strain evidence="2">FRACA_ARgP5</strain>
    </source>
</reference>
<organism evidence="2 3">
    <name type="scientific">Frankia canadensis</name>
    <dbReference type="NCBI Taxonomy" id="1836972"/>
    <lineage>
        <taxon>Bacteria</taxon>
        <taxon>Bacillati</taxon>
        <taxon>Actinomycetota</taxon>
        <taxon>Actinomycetes</taxon>
        <taxon>Frankiales</taxon>
        <taxon>Frankiaceae</taxon>
        <taxon>Frankia</taxon>
    </lineage>
</organism>
<dbReference type="Gene3D" id="3.10.129.10">
    <property type="entry name" value="Hotdog Thioesterase"/>
    <property type="match status" value="1"/>
</dbReference>
<sequence>MDPRRDPQRLSLASYPLSHSVTARFSDLDTNRHLNNVALASFYEDARAALDWRIFDEGAPTGFTGFRLVIAQVSIHYLAEAPYPGTFVVGTGVGRVGRSSFTHSSGLFLDGVCLGLCDTVIVHLVDTTPTVIPPQRRARIEALAFPAPDIAPRIPGQQAEPTASTPASRPR</sequence>
<feature type="region of interest" description="Disordered" evidence="1">
    <location>
        <begin position="149"/>
        <end position="171"/>
    </location>
</feature>
<accession>A0A2I2KS65</accession>
<proteinExistence type="predicted"/>
<name>A0A2I2KS65_9ACTN</name>
<dbReference type="EMBL" id="FZMO01000172">
    <property type="protein sequence ID" value="SNQ48505.1"/>
    <property type="molecule type" value="Genomic_DNA"/>
</dbReference>
<dbReference type="AlphaFoldDB" id="A0A2I2KS65"/>
<dbReference type="Proteomes" id="UP000234331">
    <property type="component" value="Unassembled WGS sequence"/>
</dbReference>
<dbReference type="CDD" id="cd00586">
    <property type="entry name" value="4HBT"/>
    <property type="match status" value="1"/>
</dbReference>
<gene>
    <name evidence="2" type="ORF">FRACA_2530006</name>
</gene>
<dbReference type="OrthoDB" id="9799036at2"/>
<dbReference type="InterPro" id="IPR029069">
    <property type="entry name" value="HotDog_dom_sf"/>
</dbReference>
<evidence type="ECO:0000313" key="3">
    <source>
        <dbReference type="Proteomes" id="UP000234331"/>
    </source>
</evidence>